<proteinExistence type="predicted"/>
<keyword evidence="2" id="KW-1185">Reference proteome</keyword>
<dbReference type="EMBL" id="ASSJ01000051">
    <property type="protein sequence ID" value="ERN41245.1"/>
    <property type="molecule type" value="Genomic_DNA"/>
</dbReference>
<dbReference type="InParanoid" id="U5DNG2"/>
<sequence length="67" mass="7654">MRSLFLVAVLTAGLVLWGWRYGVFAVGMAIAVIGERYSIYRSREVRSHFLNPRHLANPKNMCTSLAW</sequence>
<evidence type="ECO:0000313" key="2">
    <source>
        <dbReference type="Proteomes" id="UP000016960"/>
    </source>
</evidence>
<reference evidence="1 2" key="1">
    <citation type="submission" date="2013-05" db="EMBL/GenBank/DDBJ databases">
        <title>Draft genome sequence of Rubidibacter lacunae KORDI 51-2.</title>
        <authorList>
            <person name="Choi D.H."/>
            <person name="Noh J.H."/>
            <person name="Kwon K.-K."/>
            <person name="Lee J.-H."/>
            <person name="Ryu J.-Y."/>
        </authorList>
    </citation>
    <scope>NUCLEOTIDE SEQUENCE [LARGE SCALE GENOMIC DNA]</scope>
    <source>
        <strain evidence="1 2">KORDI 51-2</strain>
    </source>
</reference>
<gene>
    <name evidence="1" type="ORF">KR51_00021330</name>
</gene>
<dbReference type="AlphaFoldDB" id="U5DNG2"/>
<comment type="caution">
    <text evidence="1">The sequence shown here is derived from an EMBL/GenBank/DDBJ whole genome shotgun (WGS) entry which is preliminary data.</text>
</comment>
<evidence type="ECO:0000313" key="1">
    <source>
        <dbReference type="EMBL" id="ERN41245.1"/>
    </source>
</evidence>
<accession>U5DNG2</accession>
<dbReference type="STRING" id="582515.KR51_00021330"/>
<organism evidence="1 2">
    <name type="scientific">Rubidibacter lacunae KORDI 51-2</name>
    <dbReference type="NCBI Taxonomy" id="582515"/>
    <lineage>
        <taxon>Bacteria</taxon>
        <taxon>Bacillati</taxon>
        <taxon>Cyanobacteriota</taxon>
        <taxon>Cyanophyceae</taxon>
        <taxon>Oscillatoriophycideae</taxon>
        <taxon>Chroococcales</taxon>
        <taxon>Aphanothecaceae</taxon>
        <taxon>Rubidibacter</taxon>
    </lineage>
</organism>
<dbReference type="Proteomes" id="UP000016960">
    <property type="component" value="Unassembled WGS sequence"/>
</dbReference>
<name>U5DNG2_9CHRO</name>
<protein>
    <submittedName>
        <fullName evidence="1">Uncharacterized protein</fullName>
    </submittedName>
</protein>